<dbReference type="AlphaFoldDB" id="A0A3G2R8Y0"/>
<dbReference type="EMBL" id="CP033169">
    <property type="protein sequence ID" value="AYO31930.1"/>
    <property type="molecule type" value="Genomic_DNA"/>
</dbReference>
<proteinExistence type="predicted"/>
<sequence length="30" mass="3488">MYIDEGDTVKKGQKLFSLDKEDIDSNIEKQ</sequence>
<dbReference type="KEGG" id="bacg:D2962_16160"/>
<evidence type="ECO:0000313" key="1">
    <source>
        <dbReference type="EMBL" id="AYO31930.1"/>
    </source>
</evidence>
<organism evidence="1 2">
    <name type="scientific">Biomaibacter acetigenes</name>
    <dbReference type="NCBI Taxonomy" id="2316383"/>
    <lineage>
        <taxon>Bacteria</taxon>
        <taxon>Bacillati</taxon>
        <taxon>Bacillota</taxon>
        <taxon>Clostridia</taxon>
        <taxon>Thermosediminibacterales</taxon>
        <taxon>Tepidanaerobacteraceae</taxon>
        <taxon>Biomaibacter</taxon>
    </lineage>
</organism>
<name>A0A3G2R8Y0_9FIRM</name>
<accession>A0A3G2R8Y0</accession>
<gene>
    <name evidence="1" type="ORF">D2962_16160</name>
</gene>
<reference evidence="1 2" key="1">
    <citation type="submission" date="2018-10" db="EMBL/GenBank/DDBJ databases">
        <authorList>
            <person name="Zhang X."/>
        </authorList>
    </citation>
    <scope>NUCLEOTIDE SEQUENCE [LARGE SCALE GENOMIC DNA]</scope>
    <source>
        <strain evidence="1 2">SK-G1</strain>
    </source>
</reference>
<protein>
    <submittedName>
        <fullName evidence="1">Biotin/lipoyl-binding protein</fullName>
    </submittedName>
</protein>
<dbReference type="Proteomes" id="UP000280960">
    <property type="component" value="Chromosome"/>
</dbReference>
<dbReference type="RefSeq" id="WP_122015572.1">
    <property type="nucleotide sequence ID" value="NZ_CP033169.1"/>
</dbReference>
<keyword evidence="2" id="KW-1185">Reference proteome</keyword>
<dbReference type="Gene3D" id="2.40.50.100">
    <property type="match status" value="1"/>
</dbReference>
<evidence type="ECO:0000313" key="2">
    <source>
        <dbReference type="Proteomes" id="UP000280960"/>
    </source>
</evidence>